<dbReference type="GO" id="GO:0098552">
    <property type="term" value="C:side of membrane"/>
    <property type="evidence" value="ECO:0007669"/>
    <property type="project" value="UniProtKB-KW"/>
</dbReference>
<dbReference type="InterPro" id="IPR039457">
    <property type="entry name" value="LYPD6-like"/>
</dbReference>
<keyword evidence="8" id="KW-0449">Lipoprotein</keyword>
<dbReference type="AlphaFoldDB" id="A0A9W8C6M8"/>
<proteinExistence type="predicted"/>
<evidence type="ECO:0000256" key="2">
    <source>
        <dbReference type="ARBA" id="ARBA00022475"/>
    </source>
</evidence>
<dbReference type="Proteomes" id="UP001059041">
    <property type="component" value="Linkage Group LG6"/>
</dbReference>
<evidence type="ECO:0000256" key="1">
    <source>
        <dbReference type="ARBA" id="ARBA00004609"/>
    </source>
</evidence>
<evidence type="ECO:0000313" key="9">
    <source>
        <dbReference type="EMBL" id="KAI7808900.1"/>
    </source>
</evidence>
<organism evidence="9 10">
    <name type="scientific">Triplophysa rosa</name>
    <name type="common">Cave loach</name>
    <dbReference type="NCBI Taxonomy" id="992332"/>
    <lineage>
        <taxon>Eukaryota</taxon>
        <taxon>Metazoa</taxon>
        <taxon>Chordata</taxon>
        <taxon>Craniata</taxon>
        <taxon>Vertebrata</taxon>
        <taxon>Euteleostomi</taxon>
        <taxon>Actinopterygii</taxon>
        <taxon>Neopterygii</taxon>
        <taxon>Teleostei</taxon>
        <taxon>Ostariophysi</taxon>
        <taxon>Cypriniformes</taxon>
        <taxon>Nemacheilidae</taxon>
        <taxon>Triplophysa</taxon>
    </lineage>
</organism>
<keyword evidence="10" id="KW-1185">Reference proteome</keyword>
<dbReference type="PANTHER" id="PTHR31171:SF3">
    <property type="entry name" value="LY6_PLAUR DOMAIN-CONTAINING PROTEIN 6B"/>
    <property type="match status" value="1"/>
</dbReference>
<dbReference type="GO" id="GO:0030548">
    <property type="term" value="F:acetylcholine receptor regulator activity"/>
    <property type="evidence" value="ECO:0007669"/>
    <property type="project" value="InterPro"/>
</dbReference>
<keyword evidence="4" id="KW-0732">Signal</keyword>
<protein>
    <submittedName>
        <fullName evidence="9">Ly6/PLAUR domain-containing protein 6B</fullName>
    </submittedName>
</protein>
<evidence type="ECO:0000256" key="3">
    <source>
        <dbReference type="ARBA" id="ARBA00022622"/>
    </source>
</evidence>
<gene>
    <name evidence="9" type="ORF">IRJ41_016510</name>
</gene>
<dbReference type="GO" id="GO:0005886">
    <property type="term" value="C:plasma membrane"/>
    <property type="evidence" value="ECO:0007669"/>
    <property type="project" value="UniProtKB-SubCell"/>
</dbReference>
<evidence type="ECO:0000256" key="5">
    <source>
        <dbReference type="ARBA" id="ARBA00023136"/>
    </source>
</evidence>
<reference evidence="9" key="1">
    <citation type="submission" date="2021-02" db="EMBL/GenBank/DDBJ databases">
        <title>Comparative genomics reveals that relaxation of natural selection precedes convergent phenotypic evolution of cavefish.</title>
        <authorList>
            <person name="Peng Z."/>
        </authorList>
    </citation>
    <scope>NUCLEOTIDE SEQUENCE</scope>
    <source>
        <tissue evidence="9">Muscle</tissue>
    </source>
</reference>
<name>A0A9W8C6M8_TRIRA</name>
<keyword evidence="5" id="KW-0472">Membrane</keyword>
<evidence type="ECO:0000256" key="8">
    <source>
        <dbReference type="ARBA" id="ARBA00023288"/>
    </source>
</evidence>
<accession>A0A9W8C6M8</accession>
<keyword evidence="2" id="KW-1003">Cell membrane</keyword>
<keyword evidence="7" id="KW-0325">Glycoprotein</keyword>
<keyword evidence="3" id="KW-0336">GPI-anchor</keyword>
<dbReference type="PANTHER" id="PTHR31171">
    <property type="entry name" value="LY6/PLAUR DOMAIN-CONTAINING PROTEIN 6"/>
    <property type="match status" value="1"/>
</dbReference>
<dbReference type="FunFam" id="2.10.60.10:FF:000004">
    <property type="entry name" value="Ly6/PLAUR domain-containing protein 6"/>
    <property type="match status" value="1"/>
</dbReference>
<dbReference type="SUPFAM" id="SSF57302">
    <property type="entry name" value="Snake toxin-like"/>
    <property type="match status" value="1"/>
</dbReference>
<dbReference type="Gene3D" id="2.10.60.10">
    <property type="entry name" value="CD59"/>
    <property type="match status" value="1"/>
</dbReference>
<dbReference type="EMBL" id="JAFHDT010000006">
    <property type="protein sequence ID" value="KAI7808900.1"/>
    <property type="molecule type" value="Genomic_DNA"/>
</dbReference>
<comment type="subcellular location">
    <subcellularLocation>
        <location evidence="1">Cell membrane</location>
        <topology evidence="1">Lipid-anchor</topology>
        <topology evidence="1">GPI-anchor</topology>
    </subcellularLocation>
</comment>
<sequence>MFIFRCHYLSLNMATDLALVTVLIQLLLDMVMSDNIDFYNLMPAVETTPYPESFKCFTCEQATDNYSCNRWAEDVWCPQNTQYCMTIHRFNHNGRTKSVTKRCAAHEECRLAGCRHHKNPHHLECVSCCEGMVCNVDLPTNHTNAVFAQRRTHSSAAPTFKTRDTVFMLITVLTGLFPL</sequence>
<comment type="caution">
    <text evidence="9">The sequence shown here is derived from an EMBL/GenBank/DDBJ whole genome shotgun (WGS) entry which is preliminary data.</text>
</comment>
<evidence type="ECO:0000256" key="6">
    <source>
        <dbReference type="ARBA" id="ARBA00023157"/>
    </source>
</evidence>
<evidence type="ECO:0000313" key="10">
    <source>
        <dbReference type="Proteomes" id="UP001059041"/>
    </source>
</evidence>
<dbReference type="CDD" id="cd23626">
    <property type="entry name" value="TFP_LU_ECD_LYPD6B"/>
    <property type="match status" value="1"/>
</dbReference>
<evidence type="ECO:0000256" key="4">
    <source>
        <dbReference type="ARBA" id="ARBA00022729"/>
    </source>
</evidence>
<evidence type="ECO:0000256" key="7">
    <source>
        <dbReference type="ARBA" id="ARBA00023180"/>
    </source>
</evidence>
<keyword evidence="6" id="KW-1015">Disulfide bond</keyword>
<dbReference type="InterPro" id="IPR045860">
    <property type="entry name" value="Snake_toxin-like_sf"/>
</dbReference>
<dbReference type="Pfam" id="PF16975">
    <property type="entry name" value="UPAR_LY6_2"/>
    <property type="match status" value="1"/>
</dbReference>